<dbReference type="AlphaFoldDB" id="A0A7G1GZF9"/>
<gene>
    <name evidence="2" type="ORF">JZK55_07970</name>
</gene>
<proteinExistence type="predicted"/>
<feature type="domain" description="DUF5618" evidence="1">
    <location>
        <begin position="2"/>
        <end position="122"/>
    </location>
</feature>
<evidence type="ECO:0000313" key="2">
    <source>
        <dbReference type="EMBL" id="BCB95875.1"/>
    </source>
</evidence>
<dbReference type="RefSeq" id="WP_203473345.1">
    <property type="nucleotide sequence ID" value="NZ_AP022873.1"/>
</dbReference>
<name>A0A7G1GZF9_9BACT</name>
<organism evidence="2 3">
    <name type="scientific">Dissulfurispira thermophila</name>
    <dbReference type="NCBI Taxonomy" id="2715679"/>
    <lineage>
        <taxon>Bacteria</taxon>
        <taxon>Pseudomonadati</taxon>
        <taxon>Nitrospirota</taxon>
        <taxon>Thermodesulfovibrionia</taxon>
        <taxon>Thermodesulfovibrionales</taxon>
        <taxon>Dissulfurispiraceae</taxon>
        <taxon>Dissulfurispira</taxon>
    </lineage>
</organism>
<dbReference type="KEGG" id="dtp:JZK55_07970"/>
<dbReference type="Gene3D" id="1.20.120.330">
    <property type="entry name" value="Nucleotidyltransferases domain 2"/>
    <property type="match status" value="1"/>
</dbReference>
<dbReference type="Pfam" id="PF18498">
    <property type="entry name" value="DUF5618"/>
    <property type="match status" value="1"/>
</dbReference>
<dbReference type="Proteomes" id="UP000516360">
    <property type="component" value="Chromosome"/>
</dbReference>
<protein>
    <recommendedName>
        <fullName evidence="1">DUF5618 domain-containing protein</fullName>
    </recommendedName>
</protein>
<accession>A0A7G1GZF9</accession>
<reference evidence="2 3" key="1">
    <citation type="submission" date="2020-03" db="EMBL/GenBank/DDBJ databases">
        <title>Complete genome sequences of two sulfur-disproportionating bacterial strains T55J and Mzg5.</title>
        <authorList>
            <person name="Umezawa K."/>
            <person name="Kojima H."/>
            <person name="Kato Y."/>
            <person name="Fukui M."/>
        </authorList>
    </citation>
    <scope>NUCLEOTIDE SEQUENCE [LARGE SCALE GENOMIC DNA]</scope>
    <source>
        <strain evidence="2 3">T55J</strain>
    </source>
</reference>
<keyword evidence="3" id="KW-1185">Reference proteome</keyword>
<evidence type="ECO:0000259" key="1">
    <source>
        <dbReference type="Pfam" id="PF18498"/>
    </source>
</evidence>
<dbReference type="InterPro" id="IPR040988">
    <property type="entry name" value="DUF5618"/>
</dbReference>
<dbReference type="EMBL" id="AP022873">
    <property type="protein sequence ID" value="BCB95875.1"/>
    <property type="molecule type" value="Genomic_DNA"/>
</dbReference>
<evidence type="ECO:0000313" key="3">
    <source>
        <dbReference type="Proteomes" id="UP000516360"/>
    </source>
</evidence>
<sequence length="124" mass="14379">MKELVRYLDNAKELLRKSPIEGNHYTDEKYVKSACGVAYLGVLKAIEEHLLKKGLTKKELPKKVEEYRNALQKYVSVHNGKLLKEFDDLYDELHIAGYYRGLLHRVDIVKGALKSAEEFIEELK</sequence>